<protein>
    <submittedName>
        <fullName evidence="1">10483_t:CDS:1</fullName>
    </submittedName>
</protein>
<dbReference type="InterPro" id="IPR036858">
    <property type="entry name" value="Cyclin-dep_kinase_reg-sub_sf"/>
</dbReference>
<dbReference type="OrthoDB" id="440676at2759"/>
<dbReference type="Proteomes" id="UP000789759">
    <property type="component" value="Unassembled WGS sequence"/>
</dbReference>
<dbReference type="SUPFAM" id="SSF55637">
    <property type="entry name" value="Cell cycle regulatory proteins"/>
    <property type="match status" value="1"/>
</dbReference>
<organism evidence="1 2">
    <name type="scientific">Cetraspora pellucida</name>
    <dbReference type="NCBI Taxonomy" id="1433469"/>
    <lineage>
        <taxon>Eukaryota</taxon>
        <taxon>Fungi</taxon>
        <taxon>Fungi incertae sedis</taxon>
        <taxon>Mucoromycota</taxon>
        <taxon>Glomeromycotina</taxon>
        <taxon>Glomeromycetes</taxon>
        <taxon>Diversisporales</taxon>
        <taxon>Gigasporaceae</taxon>
        <taxon>Cetraspora</taxon>
    </lineage>
</organism>
<evidence type="ECO:0000313" key="1">
    <source>
        <dbReference type="EMBL" id="CAG8550852.1"/>
    </source>
</evidence>
<proteinExistence type="predicted"/>
<evidence type="ECO:0000313" key="2">
    <source>
        <dbReference type="Proteomes" id="UP000789759"/>
    </source>
</evidence>
<reference evidence="1" key="1">
    <citation type="submission" date="2021-06" db="EMBL/GenBank/DDBJ databases">
        <authorList>
            <person name="Kallberg Y."/>
            <person name="Tangrot J."/>
            <person name="Rosling A."/>
        </authorList>
    </citation>
    <scope>NUCLEOTIDE SEQUENCE</scope>
    <source>
        <strain evidence="1">FL966</strain>
    </source>
</reference>
<accession>A0A9N9FRA4</accession>
<gene>
    <name evidence="1" type="ORF">CPELLU_LOCUS4744</name>
</gene>
<dbReference type="AlphaFoldDB" id="A0A9N9FRA4"/>
<sequence>LPDQLIMEEEWRSLGVKKSPHILLFKHEKDYQFKYGIPQPQDELVEQDNQNVQYEQNSQYQQNIQYRHQYHHQNVQFYHQNVQTVHYQQNAQYQQYR</sequence>
<dbReference type="GO" id="GO:0016538">
    <property type="term" value="F:cyclin-dependent protein serine/threonine kinase regulator activity"/>
    <property type="evidence" value="ECO:0007669"/>
    <property type="project" value="InterPro"/>
</dbReference>
<feature type="non-terminal residue" evidence="1">
    <location>
        <position position="1"/>
    </location>
</feature>
<dbReference type="EMBL" id="CAJVQA010002562">
    <property type="protein sequence ID" value="CAG8550852.1"/>
    <property type="molecule type" value="Genomic_DNA"/>
</dbReference>
<name>A0A9N9FRA4_9GLOM</name>
<comment type="caution">
    <text evidence="1">The sequence shown here is derived from an EMBL/GenBank/DDBJ whole genome shotgun (WGS) entry which is preliminary data.</text>
</comment>
<keyword evidence="2" id="KW-1185">Reference proteome</keyword>